<dbReference type="CDD" id="cd04301">
    <property type="entry name" value="NAT_SF"/>
    <property type="match status" value="1"/>
</dbReference>
<feature type="domain" description="N-acetyltransferase" evidence="3">
    <location>
        <begin position="2"/>
        <end position="156"/>
    </location>
</feature>
<dbReference type="AlphaFoldDB" id="A0A371BHN8"/>
<dbReference type="PANTHER" id="PTHR43877">
    <property type="entry name" value="AMINOALKYLPHOSPHONATE N-ACETYLTRANSFERASE-RELATED-RELATED"/>
    <property type="match status" value="1"/>
</dbReference>
<dbReference type="Proteomes" id="UP000263833">
    <property type="component" value="Unassembled WGS sequence"/>
</dbReference>
<dbReference type="GO" id="GO:0016747">
    <property type="term" value="F:acyltransferase activity, transferring groups other than amino-acyl groups"/>
    <property type="evidence" value="ECO:0007669"/>
    <property type="project" value="InterPro"/>
</dbReference>
<name>A0A371BHN8_9SPHN</name>
<dbReference type="Gene3D" id="3.40.630.30">
    <property type="match status" value="1"/>
</dbReference>
<sequence>MLRIVEFRDELAPLFHDINEEWISGMFEMEDVDRHVLQNPRATIIDKDGDILFVEVEGRGIVGAGALKWSGPGQLELTKMGVRSDLRGLKAGEFLLNALIERAVSMAPERLYLLTNKKCEAAIHLYEKCGFEHDADLLAEAQHQYARCDVAMTYRG</sequence>
<evidence type="ECO:0000256" key="1">
    <source>
        <dbReference type="ARBA" id="ARBA00022679"/>
    </source>
</evidence>
<evidence type="ECO:0000256" key="2">
    <source>
        <dbReference type="ARBA" id="ARBA00023315"/>
    </source>
</evidence>
<protein>
    <submittedName>
        <fullName evidence="4">N-acetyltransferase</fullName>
    </submittedName>
</protein>
<dbReference type="InterPro" id="IPR016181">
    <property type="entry name" value="Acyl_CoA_acyltransferase"/>
</dbReference>
<dbReference type="SUPFAM" id="SSF55729">
    <property type="entry name" value="Acyl-CoA N-acyltransferases (Nat)"/>
    <property type="match status" value="1"/>
</dbReference>
<dbReference type="Pfam" id="PF00583">
    <property type="entry name" value="Acetyltransf_1"/>
    <property type="match status" value="1"/>
</dbReference>
<dbReference type="InterPro" id="IPR000182">
    <property type="entry name" value="GNAT_dom"/>
</dbReference>
<evidence type="ECO:0000313" key="4">
    <source>
        <dbReference type="EMBL" id="RDV07096.1"/>
    </source>
</evidence>
<evidence type="ECO:0000259" key="3">
    <source>
        <dbReference type="PROSITE" id="PS51186"/>
    </source>
</evidence>
<evidence type="ECO:0000313" key="5">
    <source>
        <dbReference type="Proteomes" id="UP000263833"/>
    </source>
</evidence>
<dbReference type="RefSeq" id="WP_115548642.1">
    <property type="nucleotide sequence ID" value="NZ_QRGP01000001.1"/>
</dbReference>
<dbReference type="EMBL" id="QRGP01000001">
    <property type="protein sequence ID" value="RDV07096.1"/>
    <property type="molecule type" value="Genomic_DNA"/>
</dbReference>
<keyword evidence="1 4" id="KW-0808">Transferase</keyword>
<reference evidence="5" key="1">
    <citation type="submission" date="2018-08" db="EMBL/GenBank/DDBJ databases">
        <authorList>
            <person name="Kim S.-J."/>
            <person name="Jung G.-Y."/>
        </authorList>
    </citation>
    <scope>NUCLEOTIDE SEQUENCE [LARGE SCALE GENOMIC DNA]</scope>
    <source>
        <strain evidence="5">GY_G</strain>
    </source>
</reference>
<dbReference type="OrthoDB" id="1431064at2"/>
<keyword evidence="2" id="KW-0012">Acyltransferase</keyword>
<gene>
    <name evidence="4" type="ORF">DXH95_06860</name>
</gene>
<accession>A0A371BHN8</accession>
<dbReference type="InterPro" id="IPR050832">
    <property type="entry name" value="Bact_Acetyltransf"/>
</dbReference>
<keyword evidence="5" id="KW-1185">Reference proteome</keyword>
<organism evidence="4 5">
    <name type="scientific">Sphingorhabdus pulchriflava</name>
    <dbReference type="NCBI Taxonomy" id="2292257"/>
    <lineage>
        <taxon>Bacteria</taxon>
        <taxon>Pseudomonadati</taxon>
        <taxon>Pseudomonadota</taxon>
        <taxon>Alphaproteobacteria</taxon>
        <taxon>Sphingomonadales</taxon>
        <taxon>Sphingomonadaceae</taxon>
        <taxon>Sphingorhabdus</taxon>
    </lineage>
</organism>
<comment type="caution">
    <text evidence="4">The sequence shown here is derived from an EMBL/GenBank/DDBJ whole genome shotgun (WGS) entry which is preliminary data.</text>
</comment>
<dbReference type="PROSITE" id="PS51186">
    <property type="entry name" value="GNAT"/>
    <property type="match status" value="1"/>
</dbReference>
<proteinExistence type="predicted"/>